<feature type="chain" id="PRO_5020754470" evidence="2">
    <location>
        <begin position="33"/>
        <end position="497"/>
    </location>
</feature>
<sequence length="497" mass="50409">MNSTSRGWAARLAATLGVVALSALTLVPTAQAADPTGNIDFGRTGSIIIHKSEQGGTGTGTPNGSQAPTANAVPGVVFTAYPITSLDLSVAASWNTLASLTVPSTACDVPSLAGQTLGTGIASAPTDANGLTTLSGRQVAAYLVCETSAPSTVVDKALPFVVTIPYPYQNDWLYNVNVYPKNGLATVTKSITAQTGLGLGSTVTFPVTSDIAKIDPSNNFAYYRVTDPMATELTSPAVASVALNDGGTITTVPSTYYTVSVNGQTAKVEFTSTGLAWLKTQGGKKIVTTFTGVVSTLPANGTISNTATLYANTRAAETPGTTSDAVTTHWGDLAITKHDAQARPLQGATFEVYPAAQPYAATCSATVATGATPISVSGATTFTSAASGNVTIPGLFVSDSVNAPINSAYRCYVIKEVAAPAGYVLPADAAAFTAVRVTAGQSTAADVTVTNTQQGVPQLPFTGAGSQVLMISVGGGLLLLAGVGAILVRRRHRGTAE</sequence>
<evidence type="ECO:0000256" key="2">
    <source>
        <dbReference type="SAM" id="SignalP"/>
    </source>
</evidence>
<feature type="transmembrane region" description="Helical" evidence="1">
    <location>
        <begin position="468"/>
        <end position="488"/>
    </location>
</feature>
<dbReference type="AlphaFoldDB" id="A0A4Q2EDY7"/>
<dbReference type="InterPro" id="IPR032364">
    <property type="entry name" value="GramPos_pilinD1_N"/>
</dbReference>
<keyword evidence="1" id="KW-0472">Membrane</keyword>
<dbReference type="Pfam" id="PF17802">
    <property type="entry name" value="SpaA"/>
    <property type="match status" value="1"/>
</dbReference>
<dbReference type="Gene3D" id="2.60.40.10">
    <property type="entry name" value="Immunoglobulins"/>
    <property type="match status" value="2"/>
</dbReference>
<dbReference type="Gene3D" id="2.60.40.740">
    <property type="match status" value="1"/>
</dbReference>
<dbReference type="Pfam" id="PF16555">
    <property type="entry name" value="GramPos_pilinD1"/>
    <property type="match status" value="1"/>
</dbReference>
<keyword evidence="2" id="KW-0732">Signal</keyword>
<reference evidence="5 6" key="1">
    <citation type="submission" date="2018-01" db="EMBL/GenBank/DDBJ databases">
        <title>Lactibacter flavus gen. nov., sp. nov., a novel bacterium of the family Propionibacteriaceae isolated from raw milk and dairy products.</title>
        <authorList>
            <person name="Wenning M."/>
            <person name="Breitenwieser F."/>
            <person name="Huptas C."/>
            <person name="von Neubeck M."/>
            <person name="Busse H.-J."/>
            <person name="Scherer S."/>
        </authorList>
    </citation>
    <scope>NUCLEOTIDE SEQUENCE [LARGE SCALE GENOMIC DNA]</scope>
    <source>
        <strain evidence="5 6">VG341</strain>
    </source>
</reference>
<dbReference type="InterPro" id="IPR048052">
    <property type="entry name" value="FM1-like"/>
</dbReference>
<protein>
    <submittedName>
        <fullName evidence="5">Uncharacterized protein</fullName>
    </submittedName>
</protein>
<dbReference type="RefSeq" id="WP_129459293.1">
    <property type="nucleotide sequence ID" value="NZ_PPCV01000007.1"/>
</dbReference>
<gene>
    <name evidence="5" type="ORF">C1706_11060</name>
</gene>
<dbReference type="NCBIfam" id="TIGR04226">
    <property type="entry name" value="RrgB_K2N_iso_D2"/>
    <property type="match status" value="1"/>
</dbReference>
<dbReference type="InterPro" id="IPR026466">
    <property type="entry name" value="Fim_isopep_form_D2_dom"/>
</dbReference>
<dbReference type="InterPro" id="IPR013783">
    <property type="entry name" value="Ig-like_fold"/>
</dbReference>
<evidence type="ECO:0000259" key="3">
    <source>
        <dbReference type="Pfam" id="PF16555"/>
    </source>
</evidence>
<keyword evidence="6" id="KW-1185">Reference proteome</keyword>
<evidence type="ECO:0000313" key="6">
    <source>
        <dbReference type="Proteomes" id="UP000290624"/>
    </source>
</evidence>
<evidence type="ECO:0000259" key="4">
    <source>
        <dbReference type="Pfam" id="PF17802"/>
    </source>
</evidence>
<comment type="caution">
    <text evidence="5">The sequence shown here is derived from an EMBL/GenBank/DDBJ whole genome shotgun (WGS) entry which is preliminary data.</text>
</comment>
<evidence type="ECO:0000256" key="1">
    <source>
        <dbReference type="SAM" id="Phobius"/>
    </source>
</evidence>
<organism evidence="5 6">
    <name type="scientific">Propioniciclava flava</name>
    <dbReference type="NCBI Taxonomy" id="2072026"/>
    <lineage>
        <taxon>Bacteria</taxon>
        <taxon>Bacillati</taxon>
        <taxon>Actinomycetota</taxon>
        <taxon>Actinomycetes</taxon>
        <taxon>Propionibacteriales</taxon>
        <taxon>Propionibacteriaceae</taxon>
        <taxon>Propioniciclava</taxon>
    </lineage>
</organism>
<name>A0A4Q2EDY7_9ACTN</name>
<dbReference type="EMBL" id="PPCV01000007">
    <property type="protein sequence ID" value="RXW31687.1"/>
    <property type="molecule type" value="Genomic_DNA"/>
</dbReference>
<dbReference type="NCBIfam" id="NF033902">
    <property type="entry name" value="iso_D2_wall_anc"/>
    <property type="match status" value="1"/>
</dbReference>
<feature type="signal peptide" evidence="2">
    <location>
        <begin position="1"/>
        <end position="32"/>
    </location>
</feature>
<dbReference type="OrthoDB" id="3199332at2"/>
<dbReference type="GO" id="GO:0005975">
    <property type="term" value="P:carbohydrate metabolic process"/>
    <property type="evidence" value="ECO:0007669"/>
    <property type="project" value="UniProtKB-ARBA"/>
</dbReference>
<evidence type="ECO:0000313" key="5">
    <source>
        <dbReference type="EMBL" id="RXW31687.1"/>
    </source>
</evidence>
<feature type="domain" description="Gram-positive pilin subunit D1 N-terminal" evidence="3">
    <location>
        <begin position="56"/>
        <end position="182"/>
    </location>
</feature>
<dbReference type="Proteomes" id="UP000290624">
    <property type="component" value="Unassembled WGS sequence"/>
</dbReference>
<dbReference type="InterPro" id="IPR041033">
    <property type="entry name" value="SpaA_PFL_dom_1"/>
</dbReference>
<keyword evidence="1" id="KW-1133">Transmembrane helix</keyword>
<proteinExistence type="predicted"/>
<feature type="domain" description="SpaA-like prealbumin fold" evidence="4">
    <location>
        <begin position="331"/>
        <end position="434"/>
    </location>
</feature>
<accession>A0A4Q2EDY7</accession>
<keyword evidence="1" id="KW-0812">Transmembrane</keyword>